<dbReference type="CDD" id="cd00761">
    <property type="entry name" value="Glyco_tranf_GTA_type"/>
    <property type="match status" value="1"/>
</dbReference>
<reference evidence="2" key="1">
    <citation type="submission" date="2020-03" db="EMBL/GenBank/DDBJ databases">
        <title>Spirochaetal bacteria isolated from arthropods constitute a novel genus Entomospira genus novum within the order Spirochaetales.</title>
        <authorList>
            <person name="Grana-Miraglia L."/>
            <person name="Sikutova S."/>
            <person name="Fingerle V."/>
            <person name="Sing A."/>
            <person name="Castillo-Ramirez S."/>
            <person name="Margos G."/>
            <person name="Rudolf I."/>
        </authorList>
    </citation>
    <scope>NUCLEOTIDE SEQUENCE</scope>
    <source>
        <strain evidence="2">BR149</strain>
    </source>
</reference>
<accession>A0A968GGM1</accession>
<comment type="caution">
    <text evidence="2">The sequence shown here is derived from an EMBL/GenBank/DDBJ whole genome shotgun (WGS) entry which is preliminary data.</text>
</comment>
<proteinExistence type="predicted"/>
<keyword evidence="3" id="KW-1185">Reference proteome</keyword>
<organism evidence="2 3">
    <name type="scientific">Entomospira culicis</name>
    <dbReference type="NCBI Taxonomy" id="2719989"/>
    <lineage>
        <taxon>Bacteria</taxon>
        <taxon>Pseudomonadati</taxon>
        <taxon>Spirochaetota</taxon>
        <taxon>Spirochaetia</taxon>
        <taxon>Spirochaetales</taxon>
        <taxon>Spirochaetaceae</taxon>
        <taxon>Entomospira</taxon>
    </lineage>
</organism>
<dbReference type="GO" id="GO:0016758">
    <property type="term" value="F:hexosyltransferase activity"/>
    <property type="evidence" value="ECO:0007669"/>
    <property type="project" value="UniProtKB-ARBA"/>
</dbReference>
<sequence>MLISIIVPFYNVERYFRACLDSIVHQTYRNLEILLIDDCSPDNSIEIAKEYAQKDDRIKIIRHEMNLRQGGARNTGLKVATGEYIWYIDSDDGITTRHAVQDLVELAQTNDYPEVLHFGVQRVNKEGITRGFADVQRLFEDPEEYWHYYMHRVFVVQDDAKNLDYSVCNKLYRRQFLLDHHCYFLENTYHEDVISAMWLPLAKRILIVHGVYYDYINRPDSTITGKKPDNYLDHLNRVGQQVIAYYEQWWKPRDLPRFVPEMMVIQRYIMWYIPNILNENSNPHHILVGIYDDMRALLGKEPALLSLDSLPSSIMAWPVDNLSLEVLLRSFQKEISTQKKYQYARNLYCIYGYCRRWSGKKLIKMLLPYGLVRIIQRINKR</sequence>
<evidence type="ECO:0000313" key="3">
    <source>
        <dbReference type="Proteomes" id="UP000778951"/>
    </source>
</evidence>
<dbReference type="Gene3D" id="3.90.550.10">
    <property type="entry name" value="Spore Coat Polysaccharide Biosynthesis Protein SpsA, Chain A"/>
    <property type="match status" value="1"/>
</dbReference>
<dbReference type="EMBL" id="JAATLM010000002">
    <property type="protein sequence ID" value="NIZ70134.1"/>
    <property type="molecule type" value="Genomic_DNA"/>
</dbReference>
<protein>
    <submittedName>
        <fullName evidence="2">Glycosyltransferase family 2 protein</fullName>
    </submittedName>
</protein>
<dbReference type="PANTHER" id="PTHR22916">
    <property type="entry name" value="GLYCOSYLTRANSFERASE"/>
    <property type="match status" value="1"/>
</dbReference>
<name>A0A968GGM1_9SPIO</name>
<dbReference type="Pfam" id="PF00535">
    <property type="entry name" value="Glycos_transf_2"/>
    <property type="match status" value="1"/>
</dbReference>
<dbReference type="InterPro" id="IPR001173">
    <property type="entry name" value="Glyco_trans_2-like"/>
</dbReference>
<dbReference type="SUPFAM" id="SSF53448">
    <property type="entry name" value="Nucleotide-diphospho-sugar transferases"/>
    <property type="match status" value="1"/>
</dbReference>
<dbReference type="RefSeq" id="WP_167696392.1">
    <property type="nucleotide sequence ID" value="NZ_CP118182.1"/>
</dbReference>
<dbReference type="PANTHER" id="PTHR22916:SF3">
    <property type="entry name" value="UDP-GLCNAC:BETAGAL BETA-1,3-N-ACETYLGLUCOSAMINYLTRANSFERASE-LIKE PROTEIN 1"/>
    <property type="match status" value="1"/>
</dbReference>
<dbReference type="InterPro" id="IPR029044">
    <property type="entry name" value="Nucleotide-diphossugar_trans"/>
</dbReference>
<gene>
    <name evidence="2" type="ORF">HCT48_07930</name>
</gene>
<evidence type="ECO:0000313" key="2">
    <source>
        <dbReference type="EMBL" id="NIZ70134.1"/>
    </source>
</evidence>
<evidence type="ECO:0000259" key="1">
    <source>
        <dbReference type="Pfam" id="PF00535"/>
    </source>
</evidence>
<feature type="domain" description="Glycosyltransferase 2-like" evidence="1">
    <location>
        <begin position="4"/>
        <end position="177"/>
    </location>
</feature>
<dbReference type="AlphaFoldDB" id="A0A968GGM1"/>
<dbReference type="Proteomes" id="UP000778951">
    <property type="component" value="Unassembled WGS sequence"/>
</dbReference>